<keyword evidence="14" id="KW-1015">Disulfide bond</keyword>
<evidence type="ECO:0000256" key="7">
    <source>
        <dbReference type="ARBA" id="ARBA00022737"/>
    </source>
</evidence>
<evidence type="ECO:0000256" key="13">
    <source>
        <dbReference type="ARBA" id="ARBA00023136"/>
    </source>
</evidence>
<feature type="transmembrane region" description="Helical" evidence="23">
    <location>
        <begin position="56"/>
        <end position="79"/>
    </location>
</feature>
<evidence type="ECO:0000256" key="23">
    <source>
        <dbReference type="SAM" id="Phobius"/>
    </source>
</evidence>
<dbReference type="PROSITE" id="PS50262">
    <property type="entry name" value="G_PROTEIN_RECEP_F1_2"/>
    <property type="match status" value="1"/>
</dbReference>
<evidence type="ECO:0000256" key="3">
    <source>
        <dbReference type="ARBA" id="ARBA00011245"/>
    </source>
</evidence>
<dbReference type="PANTHER" id="PTHR46135">
    <property type="entry name" value="NME/NM23 FAMILY MEMBER 8"/>
    <property type="match status" value="1"/>
</dbReference>
<feature type="binding site" evidence="21">
    <location>
        <position position="659"/>
    </location>
    <ligand>
        <name>ATP</name>
        <dbReference type="ChEBI" id="CHEBI:30616"/>
    </ligand>
</feature>
<reference evidence="25" key="1">
    <citation type="submission" date="2019-10" db="EMBL/GenBank/DDBJ databases">
        <title>The sequence and de novo assembly of the wild yak genome.</title>
        <authorList>
            <person name="Liu Y."/>
        </authorList>
    </citation>
    <scope>NUCLEOTIDE SEQUENCE [LARGE SCALE GENOMIC DNA]</scope>
    <source>
        <strain evidence="25">WY2019</strain>
    </source>
</reference>
<dbReference type="GO" id="GO:0004930">
    <property type="term" value="F:G protein-coupled receptor activity"/>
    <property type="evidence" value="ECO:0007669"/>
    <property type="project" value="UniProtKB-KW"/>
</dbReference>
<evidence type="ECO:0000256" key="8">
    <source>
        <dbReference type="ARBA" id="ARBA00022782"/>
    </source>
</evidence>
<keyword evidence="9" id="KW-0378">Hydrolase</keyword>
<keyword evidence="12" id="KW-0807">Transducer</keyword>
<evidence type="ECO:0000256" key="9">
    <source>
        <dbReference type="ARBA" id="ARBA00022801"/>
    </source>
</evidence>
<feature type="transmembrane region" description="Helical" evidence="23">
    <location>
        <begin position="91"/>
        <end position="113"/>
    </location>
</feature>
<dbReference type="CDD" id="cd04416">
    <property type="entry name" value="NDPk_TX"/>
    <property type="match status" value="3"/>
</dbReference>
<keyword evidence="10" id="KW-0744">Spermatogenesis</keyword>
<evidence type="ECO:0000256" key="1">
    <source>
        <dbReference type="ARBA" id="ARBA00004370"/>
    </source>
</evidence>
<evidence type="ECO:0000256" key="2">
    <source>
        <dbReference type="ARBA" id="ARBA00004496"/>
    </source>
</evidence>
<evidence type="ECO:0000256" key="18">
    <source>
        <dbReference type="ARBA" id="ARBA00080016"/>
    </source>
</evidence>
<evidence type="ECO:0000256" key="19">
    <source>
        <dbReference type="ARBA" id="ARBA00080209"/>
    </source>
</evidence>
<feature type="binding site" evidence="21">
    <location>
        <position position="687"/>
    </location>
    <ligand>
        <name>ATP</name>
        <dbReference type="ChEBI" id="CHEBI:30616"/>
    </ligand>
</feature>
<dbReference type="AlphaFoldDB" id="A0A6B0R545"/>
<dbReference type="SUPFAM" id="SSF81321">
    <property type="entry name" value="Family A G protein-coupled receptor-like"/>
    <property type="match status" value="1"/>
</dbReference>
<feature type="region of interest" description="Disordered" evidence="22">
    <location>
        <begin position="395"/>
        <end position="423"/>
    </location>
</feature>
<keyword evidence="12" id="KW-0675">Receptor</keyword>
<keyword evidence="4" id="KW-0217">Developmental protein</keyword>
<comment type="function">
    <text evidence="15">Probably required during the final stages of sperm tail maturation in the testis and/or epididymis, where extensive disulfide bonding of fibrous sheath (FS) proteins occurs. In vitro, it has neither nucleoside diphosphate kinase (NDPK) activity nor reducing activity on disulfide bonds. Exhibits a 3'-5' exonuclease activity with a preference for single-stranded DNA, suggesting roles in DNA proofreading and repair.</text>
</comment>
<feature type="transmembrane region" description="Helical" evidence="23">
    <location>
        <begin position="141"/>
        <end position="171"/>
    </location>
</feature>
<dbReference type="Gene3D" id="1.20.1070.10">
    <property type="entry name" value="Rhodopsin 7-helix transmembrane proteins"/>
    <property type="match status" value="1"/>
</dbReference>
<name>A0A6B0R545_9CETA</name>
<feature type="binding site" evidence="21">
    <location>
        <position position="707"/>
    </location>
    <ligand>
        <name>ATP</name>
        <dbReference type="ChEBI" id="CHEBI:30616"/>
    </ligand>
</feature>
<keyword evidence="6 23" id="KW-0812">Transmembrane</keyword>
<dbReference type="Pfam" id="PF00001">
    <property type="entry name" value="7tm_1"/>
    <property type="match status" value="1"/>
</dbReference>
<evidence type="ECO:0000256" key="22">
    <source>
        <dbReference type="SAM" id="MobiDB-lite"/>
    </source>
</evidence>
<comment type="similarity">
    <text evidence="16">In the C-terminal section; belongs to the NDK family.</text>
</comment>
<dbReference type="SUPFAM" id="SSF54919">
    <property type="entry name" value="Nucleoside diphosphate kinase, NDK"/>
    <property type="match status" value="3"/>
</dbReference>
<dbReference type="Pfam" id="PF00334">
    <property type="entry name" value="NDK"/>
    <property type="match status" value="2"/>
</dbReference>
<evidence type="ECO:0000259" key="24">
    <source>
        <dbReference type="PROSITE" id="PS50262"/>
    </source>
</evidence>
<dbReference type="PANTHER" id="PTHR46135:SF2">
    <property type="entry name" value="THIOREDOXIN DOMAIN-CONTAINING PROTEIN 3"/>
    <property type="match status" value="1"/>
</dbReference>
<comment type="caution">
    <text evidence="21">Lacks conserved residue(s) required for the propagation of feature annotation.</text>
</comment>
<keyword evidence="8" id="KW-0221">Differentiation</keyword>
<comment type="subunit">
    <text evidence="3">Monomer.</text>
</comment>
<dbReference type="PROSITE" id="PS00194">
    <property type="entry name" value="THIOREDOXIN_1"/>
    <property type="match status" value="1"/>
</dbReference>
<dbReference type="FunFam" id="3.30.70.141:FF:000012">
    <property type="entry name" value="Thioredoxin domain-containing protein 3"/>
    <property type="match status" value="1"/>
</dbReference>
<comment type="subcellular location">
    <subcellularLocation>
        <location evidence="2">Cytoplasm</location>
    </subcellularLocation>
    <subcellularLocation>
        <location evidence="1">Membrane</location>
    </subcellularLocation>
</comment>
<feature type="binding site" evidence="21">
    <location>
        <position position="693"/>
    </location>
    <ligand>
        <name>ATP</name>
        <dbReference type="ChEBI" id="CHEBI:30616"/>
    </ligand>
</feature>
<dbReference type="Gene3D" id="3.40.30.10">
    <property type="entry name" value="Glutaredoxin"/>
    <property type="match status" value="1"/>
</dbReference>
<dbReference type="GO" id="GO:0016787">
    <property type="term" value="F:hydrolase activity"/>
    <property type="evidence" value="ECO:0007669"/>
    <property type="project" value="UniProtKB-KW"/>
</dbReference>
<feature type="active site" description="Pros-phosphohistidine intermediate" evidence="21">
    <location>
        <position position="720"/>
    </location>
</feature>
<dbReference type="EMBL" id="VBQZ03000025">
    <property type="protein sequence ID" value="MXQ85318.1"/>
    <property type="molecule type" value="Genomic_DNA"/>
</dbReference>
<comment type="similarity">
    <text evidence="21">Belongs to the NDK family.</text>
</comment>
<dbReference type="GO" id="GO:0007283">
    <property type="term" value="P:spermatogenesis"/>
    <property type="evidence" value="ECO:0007669"/>
    <property type="project" value="UniProtKB-KW"/>
</dbReference>
<dbReference type="InterPro" id="IPR036850">
    <property type="entry name" value="NDK-like_dom_sf"/>
</dbReference>
<dbReference type="Proteomes" id="UP000322234">
    <property type="component" value="Unassembled WGS sequence"/>
</dbReference>
<keyword evidence="12" id="KW-0297">G-protein coupled receptor</keyword>
<dbReference type="SUPFAM" id="SSF52833">
    <property type="entry name" value="Thioredoxin-like"/>
    <property type="match status" value="1"/>
</dbReference>
<feature type="transmembrane region" description="Helical" evidence="23">
    <location>
        <begin position="242"/>
        <end position="261"/>
    </location>
</feature>
<dbReference type="GO" id="GO:0030154">
    <property type="term" value="P:cell differentiation"/>
    <property type="evidence" value="ECO:0007669"/>
    <property type="project" value="UniProtKB-KW"/>
</dbReference>
<accession>A0A6B0R545</accession>
<dbReference type="InterPro" id="IPR017452">
    <property type="entry name" value="GPCR_Rhodpsn_7TM"/>
</dbReference>
<evidence type="ECO:0000256" key="10">
    <source>
        <dbReference type="ARBA" id="ARBA00022871"/>
    </source>
</evidence>
<feature type="binding site" evidence="21">
    <location>
        <position position="612"/>
    </location>
    <ligand>
        <name>ATP</name>
        <dbReference type="ChEBI" id="CHEBI:30616"/>
    </ligand>
</feature>
<evidence type="ECO:0000256" key="20">
    <source>
        <dbReference type="ARBA" id="ARBA00080800"/>
    </source>
</evidence>
<protein>
    <recommendedName>
        <fullName evidence="17">Thioredoxin domain-containing protein 3</fullName>
    </recommendedName>
    <alternativeName>
        <fullName evidence="19">3'-5' exonuclease NME8</fullName>
    </alternativeName>
    <alternativeName>
        <fullName evidence="20">NME/NM23 family member 8</fullName>
    </alternativeName>
    <alternativeName>
        <fullName evidence="18">Spermatid-specific thioredoxin-2</fullName>
    </alternativeName>
</protein>
<keyword evidence="5" id="KW-0963">Cytoplasm</keyword>
<dbReference type="InterPro" id="IPR051766">
    <property type="entry name" value="TXND_domain-containing"/>
</dbReference>
<feature type="transmembrane region" description="Helical" evidence="23">
    <location>
        <begin position="12"/>
        <end position="36"/>
    </location>
</feature>
<dbReference type="InterPro" id="IPR036249">
    <property type="entry name" value="Thioredoxin-like_sf"/>
</dbReference>
<evidence type="ECO:0000256" key="6">
    <source>
        <dbReference type="ARBA" id="ARBA00022692"/>
    </source>
</evidence>
<organism evidence="25 26">
    <name type="scientific">Bos mutus</name>
    <name type="common">wild yak</name>
    <dbReference type="NCBI Taxonomy" id="72004"/>
    <lineage>
        <taxon>Eukaryota</taxon>
        <taxon>Metazoa</taxon>
        <taxon>Chordata</taxon>
        <taxon>Craniata</taxon>
        <taxon>Vertebrata</taxon>
        <taxon>Euteleostomi</taxon>
        <taxon>Mammalia</taxon>
        <taxon>Eutheria</taxon>
        <taxon>Laurasiatheria</taxon>
        <taxon>Artiodactyla</taxon>
        <taxon>Ruminantia</taxon>
        <taxon>Pecora</taxon>
        <taxon>Bovidae</taxon>
        <taxon>Bovinae</taxon>
        <taxon>Bos</taxon>
    </lineage>
</organism>
<evidence type="ECO:0000256" key="21">
    <source>
        <dbReference type="PROSITE-ProRule" id="PRU00706"/>
    </source>
</evidence>
<evidence type="ECO:0000256" key="4">
    <source>
        <dbReference type="ARBA" id="ARBA00022473"/>
    </source>
</evidence>
<proteinExistence type="inferred from homology"/>
<evidence type="ECO:0000256" key="14">
    <source>
        <dbReference type="ARBA" id="ARBA00023157"/>
    </source>
</evidence>
<dbReference type="Gene3D" id="3.30.70.141">
    <property type="entry name" value="Nucleoside diphosphate kinase-like domain"/>
    <property type="match status" value="3"/>
</dbReference>
<gene>
    <name evidence="25" type="ORF">E5288_WYG014371</name>
</gene>
<feature type="binding site" evidence="21">
    <location>
        <position position="717"/>
    </location>
    <ligand>
        <name>ATP</name>
        <dbReference type="ChEBI" id="CHEBI:30616"/>
    </ligand>
</feature>
<evidence type="ECO:0000256" key="15">
    <source>
        <dbReference type="ARBA" id="ARBA00058364"/>
    </source>
</evidence>
<dbReference type="InterPro" id="IPR000276">
    <property type="entry name" value="GPCR_Rhodpsn"/>
</dbReference>
<evidence type="ECO:0000256" key="5">
    <source>
        <dbReference type="ARBA" id="ARBA00022490"/>
    </source>
</evidence>
<keyword evidence="13 23" id="KW-0472">Membrane</keyword>
<evidence type="ECO:0000313" key="26">
    <source>
        <dbReference type="Proteomes" id="UP000322234"/>
    </source>
</evidence>
<evidence type="ECO:0000256" key="12">
    <source>
        <dbReference type="ARBA" id="ARBA00023040"/>
    </source>
</evidence>
<comment type="caution">
    <text evidence="25">The sequence shown here is derived from an EMBL/GenBank/DDBJ whole genome shotgun (WGS) entry which is preliminary data.</text>
</comment>
<keyword evidence="11 23" id="KW-1133">Transmembrane helix</keyword>
<dbReference type="GO" id="GO:0036126">
    <property type="term" value="C:sperm flagellum"/>
    <property type="evidence" value="ECO:0007669"/>
    <property type="project" value="UniProtKB-ARBA"/>
</dbReference>
<keyword evidence="7" id="KW-0677">Repeat</keyword>
<evidence type="ECO:0000256" key="17">
    <source>
        <dbReference type="ARBA" id="ARBA00068138"/>
    </source>
</evidence>
<dbReference type="InterPro" id="IPR034907">
    <property type="entry name" value="NDK-like_dom"/>
</dbReference>
<dbReference type="GO" id="GO:0016020">
    <property type="term" value="C:membrane"/>
    <property type="evidence" value="ECO:0007669"/>
    <property type="project" value="UniProtKB-SubCell"/>
</dbReference>
<dbReference type="InterPro" id="IPR017937">
    <property type="entry name" value="Thioredoxin_CS"/>
</dbReference>
<evidence type="ECO:0000256" key="16">
    <source>
        <dbReference type="ARBA" id="ARBA00060743"/>
    </source>
</evidence>
<keyword evidence="26" id="KW-1185">Reference proteome</keyword>
<evidence type="ECO:0000313" key="25">
    <source>
        <dbReference type="EMBL" id="MXQ85318.1"/>
    </source>
</evidence>
<dbReference type="SMART" id="SM00562">
    <property type="entry name" value="NDK"/>
    <property type="match status" value="2"/>
</dbReference>
<dbReference type="PROSITE" id="PS51374">
    <property type="entry name" value="NDPK_LIKE"/>
    <property type="match status" value="3"/>
</dbReference>
<dbReference type="InterPro" id="IPR013766">
    <property type="entry name" value="Thioredoxin_domain"/>
</dbReference>
<dbReference type="GO" id="GO:0005737">
    <property type="term" value="C:cytoplasm"/>
    <property type="evidence" value="ECO:0007669"/>
    <property type="project" value="UniProtKB-SubCell"/>
</dbReference>
<dbReference type="Pfam" id="PF00085">
    <property type="entry name" value="Thioredoxin"/>
    <property type="match status" value="1"/>
</dbReference>
<feature type="domain" description="G-protein coupled receptors family 1 profile" evidence="24">
    <location>
        <begin position="1"/>
        <end position="171"/>
    </location>
</feature>
<sequence length="747" mass="86821">MSYMMLKRNSQSIVATIVLNIIVLHSILLFSLPFRLSYYVLVVWEFGSFTCRLVSGIIYGHMYFTFVFYVAIIISRLLLYFKKLQTQFHKYHVVVLSIIIWLVGSVIFLPIFFLQYGTNPSYSEQQCFEFYKDLKRKEFIILNYSMIVIMMTTVVTLFLIQMWVIVQLAVINNQSLWDEMMQNKGLTVIDVYQAWCGPCKAMQTLFRKLKNELNEDELLHFAVAEADSIVTLQPFRDKCEPVFLFSVVSIFILKCIIRLQFTAKEQITLHNDWNSSLMIYHEIAFVDSGSEDAGELNYESKMKSIHCFFLDQIYTIVIIKPDAVAARKVQEIKEKIIKAGFVIEAEDKKPLTEEQVKHFYSQIVDQPDFEDFVSFMTRNLSYILVVSQAKAKQPSWDESEVNSETESKEPWDEQQEMAKPSRMKERKSLQQYLEIQQISQFCDVEENITNTKFIDVLIPDFKKIRGIKFEKILALLRPALANERTEDVLNKIQDEGFKILLQRQIVLSEEEAKTLCKEYENKDYFGNVIENMTSGPSLALVLVRENGLGHWKQLIGPSNVEEAKEYFPECLCAQFAIEGLPINQLYGSDSLEAAEREIQHFFPPQHTVALIKPHVTQEQREDIMKIIKETGFDITQMKETLLIEEEAEKIYFKIKRKAFYKDVLDVLAEGTSLVMILTKWNAVSDWRRLMGPTDPEEARLLSPDSIRAQFGKNILKNAVHGASNMEEAMETISRMFEDFVPENLEEN</sequence>
<evidence type="ECO:0000256" key="11">
    <source>
        <dbReference type="ARBA" id="ARBA00022989"/>
    </source>
</evidence>